<keyword evidence="2" id="KW-1185">Reference proteome</keyword>
<dbReference type="EMBL" id="JBBPBM010000006">
    <property type="protein sequence ID" value="KAK8579973.1"/>
    <property type="molecule type" value="Genomic_DNA"/>
</dbReference>
<dbReference type="Proteomes" id="UP001472677">
    <property type="component" value="Unassembled WGS sequence"/>
</dbReference>
<proteinExistence type="predicted"/>
<comment type="caution">
    <text evidence="1">The sequence shown here is derived from an EMBL/GenBank/DDBJ whole genome shotgun (WGS) entry which is preliminary data.</text>
</comment>
<gene>
    <name evidence="1" type="ORF">V6N12_070266</name>
</gene>
<organism evidence="1 2">
    <name type="scientific">Hibiscus sabdariffa</name>
    <name type="common">roselle</name>
    <dbReference type="NCBI Taxonomy" id="183260"/>
    <lineage>
        <taxon>Eukaryota</taxon>
        <taxon>Viridiplantae</taxon>
        <taxon>Streptophyta</taxon>
        <taxon>Embryophyta</taxon>
        <taxon>Tracheophyta</taxon>
        <taxon>Spermatophyta</taxon>
        <taxon>Magnoliopsida</taxon>
        <taxon>eudicotyledons</taxon>
        <taxon>Gunneridae</taxon>
        <taxon>Pentapetalae</taxon>
        <taxon>rosids</taxon>
        <taxon>malvids</taxon>
        <taxon>Malvales</taxon>
        <taxon>Malvaceae</taxon>
        <taxon>Malvoideae</taxon>
        <taxon>Hibiscus</taxon>
    </lineage>
</organism>
<accession>A0ABR2FGA6</accession>
<protein>
    <submittedName>
        <fullName evidence="1">Uncharacterized protein</fullName>
    </submittedName>
</protein>
<reference evidence="1 2" key="1">
    <citation type="journal article" date="2024" name="G3 (Bethesda)">
        <title>Genome assembly of Hibiscus sabdariffa L. provides insights into metabolisms of medicinal natural products.</title>
        <authorList>
            <person name="Kim T."/>
        </authorList>
    </citation>
    <scope>NUCLEOTIDE SEQUENCE [LARGE SCALE GENOMIC DNA]</scope>
    <source>
        <strain evidence="1">TK-2024</strain>
        <tissue evidence="1">Old leaves</tissue>
    </source>
</reference>
<evidence type="ECO:0000313" key="2">
    <source>
        <dbReference type="Proteomes" id="UP001472677"/>
    </source>
</evidence>
<evidence type="ECO:0000313" key="1">
    <source>
        <dbReference type="EMBL" id="KAK8579973.1"/>
    </source>
</evidence>
<name>A0ABR2FGA6_9ROSI</name>
<sequence length="107" mass="11705">MEGNEGRWDGNRASKFFGKGGFDAFLQVLTSSIVQRKKEATKNSWLEFLIHGSMDKGRGSKGLGEDGFMQILDSPSRPSALFYPHSQMVMSPIGSGTNGEDKLMSLS</sequence>